<reference evidence="1 2" key="1">
    <citation type="journal article" date="2018" name="Genome Biol. Evol.">
        <title>Multiple Roots of Fruiting Body Formation in Amoebozoa.</title>
        <authorList>
            <person name="Hillmann F."/>
            <person name="Forbes G."/>
            <person name="Novohradska S."/>
            <person name="Ferling I."/>
            <person name="Riege K."/>
            <person name="Groth M."/>
            <person name="Westermann M."/>
            <person name="Marz M."/>
            <person name="Spaller T."/>
            <person name="Winckler T."/>
            <person name="Schaap P."/>
            <person name="Glockner G."/>
        </authorList>
    </citation>
    <scope>NUCLEOTIDE SEQUENCE [LARGE SCALE GENOMIC DNA]</scope>
    <source>
        <strain evidence="1 2">Jena</strain>
    </source>
</reference>
<organism evidence="1 2">
    <name type="scientific">Planoprotostelium fungivorum</name>
    <dbReference type="NCBI Taxonomy" id="1890364"/>
    <lineage>
        <taxon>Eukaryota</taxon>
        <taxon>Amoebozoa</taxon>
        <taxon>Evosea</taxon>
        <taxon>Variosea</taxon>
        <taxon>Cavosteliida</taxon>
        <taxon>Cavosteliaceae</taxon>
        <taxon>Planoprotostelium</taxon>
    </lineage>
</organism>
<dbReference type="InParanoid" id="A0A2P6MZX0"/>
<comment type="caution">
    <text evidence="1">The sequence shown here is derived from an EMBL/GenBank/DDBJ whole genome shotgun (WGS) entry which is preliminary data.</text>
</comment>
<sequence length="210" mass="23444">MSMDVDWSTHQSLASCLTGDALPDLYFTRTSSIARGLIEHQTCGYLLKAADGTSPTLTISSTLVERLAHVADVRSFLVDATEDYERAAKILASRPLYTFQRLDVRGEEIHLSLRMPVRTPEREELQSYALLVVLQSSNRPISWLVSDPFSLTDTTPMMDNSLDSIFEPQGSLLSFLQEDTAESALRSLTEDLLAPIFNHRRASVTTSVYK</sequence>
<dbReference type="AlphaFoldDB" id="A0A2P6MZX0"/>
<dbReference type="Proteomes" id="UP000241769">
    <property type="component" value="Unassembled WGS sequence"/>
</dbReference>
<name>A0A2P6MZX0_9EUKA</name>
<proteinExistence type="predicted"/>
<keyword evidence="2" id="KW-1185">Reference proteome</keyword>
<protein>
    <submittedName>
        <fullName evidence="1">Uncharacterized protein</fullName>
    </submittedName>
</protein>
<gene>
    <name evidence="1" type="ORF">PROFUN_13628</name>
</gene>
<evidence type="ECO:0000313" key="2">
    <source>
        <dbReference type="Proteomes" id="UP000241769"/>
    </source>
</evidence>
<evidence type="ECO:0000313" key="1">
    <source>
        <dbReference type="EMBL" id="PRP77245.1"/>
    </source>
</evidence>
<accession>A0A2P6MZX0</accession>
<dbReference type="EMBL" id="MDYQ01000272">
    <property type="protein sequence ID" value="PRP77245.1"/>
    <property type="molecule type" value="Genomic_DNA"/>
</dbReference>